<organism evidence="2 3">
    <name type="scientific">Deefgea chitinilytica</name>
    <dbReference type="NCBI Taxonomy" id="570276"/>
    <lineage>
        <taxon>Bacteria</taxon>
        <taxon>Pseudomonadati</taxon>
        <taxon>Pseudomonadota</taxon>
        <taxon>Betaproteobacteria</taxon>
        <taxon>Neisseriales</taxon>
        <taxon>Chitinibacteraceae</taxon>
        <taxon>Deefgea</taxon>
    </lineage>
</organism>
<evidence type="ECO:0000256" key="1">
    <source>
        <dbReference type="SAM" id="Phobius"/>
    </source>
</evidence>
<dbReference type="EMBL" id="WOFE01000003">
    <property type="protein sequence ID" value="MBM5571583.1"/>
    <property type="molecule type" value="Genomic_DNA"/>
</dbReference>
<name>A0ABS2CDQ3_9NEIS</name>
<keyword evidence="3" id="KW-1185">Reference proteome</keyword>
<sequence>MTPREEFEALLFDAGNHRLEAAEQARLANLLADHPEWQQELTQLQALQEGLREALPPLDLPADRWERFVAQLQPEPRRENPAPSRWKSRWKMWWAALNRPWAVMAALVIVVAQGILLHPMGMQPEAPQYRGGEQIPGKAAWLVSFSPDVTEAQLRDLLLRARMEIVSGPNAAGQYGLAALADADVDLLKSSALVQELIPAQ</sequence>
<keyword evidence="1" id="KW-0812">Transmembrane</keyword>
<dbReference type="Proteomes" id="UP001195660">
    <property type="component" value="Unassembled WGS sequence"/>
</dbReference>
<proteinExistence type="predicted"/>
<keyword evidence="1" id="KW-0472">Membrane</keyword>
<comment type="caution">
    <text evidence="2">The sequence shown here is derived from an EMBL/GenBank/DDBJ whole genome shotgun (WGS) entry which is preliminary data.</text>
</comment>
<gene>
    <name evidence="2" type="ORF">GM173_08310</name>
</gene>
<protein>
    <submittedName>
        <fullName evidence="2">Uncharacterized protein</fullName>
    </submittedName>
</protein>
<accession>A0ABS2CDQ3</accession>
<dbReference type="RefSeq" id="WP_203570919.1">
    <property type="nucleotide sequence ID" value="NZ_WOFE01000003.1"/>
</dbReference>
<feature type="transmembrane region" description="Helical" evidence="1">
    <location>
        <begin position="101"/>
        <end position="120"/>
    </location>
</feature>
<evidence type="ECO:0000313" key="3">
    <source>
        <dbReference type="Proteomes" id="UP001195660"/>
    </source>
</evidence>
<evidence type="ECO:0000313" key="2">
    <source>
        <dbReference type="EMBL" id="MBM5571583.1"/>
    </source>
</evidence>
<keyword evidence="1" id="KW-1133">Transmembrane helix</keyword>
<reference evidence="2 3" key="1">
    <citation type="submission" date="2019-11" db="EMBL/GenBank/DDBJ databases">
        <title>Novel Deefgea species.</title>
        <authorList>
            <person name="Han J.-H."/>
        </authorList>
    </citation>
    <scope>NUCLEOTIDE SEQUENCE [LARGE SCALE GENOMIC DNA]</scope>
    <source>
        <strain evidence="2 3">LMG 24817</strain>
    </source>
</reference>
<dbReference type="InterPro" id="IPR041916">
    <property type="entry name" value="Anti_sigma_zinc_sf"/>
</dbReference>
<dbReference type="Gene3D" id="1.10.10.1320">
    <property type="entry name" value="Anti-sigma factor, zinc-finger domain"/>
    <property type="match status" value="1"/>
</dbReference>